<dbReference type="InterPro" id="IPR002828">
    <property type="entry name" value="SurE-like_Pase/nucleotidase"/>
</dbReference>
<comment type="catalytic activity">
    <reaction evidence="1 7">
        <text>a ribonucleoside 5'-phosphate + H2O = a ribonucleoside + phosphate</text>
        <dbReference type="Rhea" id="RHEA:12484"/>
        <dbReference type="ChEBI" id="CHEBI:15377"/>
        <dbReference type="ChEBI" id="CHEBI:18254"/>
        <dbReference type="ChEBI" id="CHEBI:43474"/>
        <dbReference type="ChEBI" id="CHEBI:58043"/>
        <dbReference type="EC" id="3.1.3.5"/>
    </reaction>
</comment>
<feature type="domain" description="Survival protein SurE-like phosphatase/nucleotidase" evidence="8">
    <location>
        <begin position="3"/>
        <end position="184"/>
    </location>
</feature>
<keyword evidence="6 7" id="KW-0378">Hydrolase</keyword>
<dbReference type="GO" id="GO:0008253">
    <property type="term" value="F:5'-nucleotidase activity"/>
    <property type="evidence" value="ECO:0007669"/>
    <property type="project" value="UniProtKB-EC"/>
</dbReference>
<dbReference type="RefSeq" id="WP_307342740.1">
    <property type="nucleotide sequence ID" value="NZ_JAUSUQ010000017.1"/>
</dbReference>
<keyword evidence="10" id="KW-1185">Reference proteome</keyword>
<dbReference type="NCBIfam" id="NF001490">
    <property type="entry name" value="PRK00346.1-4"/>
    <property type="match status" value="1"/>
</dbReference>
<evidence type="ECO:0000313" key="9">
    <source>
        <dbReference type="EMBL" id="MDQ0340686.1"/>
    </source>
</evidence>
<organism evidence="9 10">
    <name type="scientific">Caldalkalibacillus uzonensis</name>
    <dbReference type="NCBI Taxonomy" id="353224"/>
    <lineage>
        <taxon>Bacteria</taxon>
        <taxon>Bacillati</taxon>
        <taxon>Bacillota</taxon>
        <taxon>Bacilli</taxon>
        <taxon>Bacillales</taxon>
        <taxon>Bacillaceae</taxon>
        <taxon>Caldalkalibacillus</taxon>
    </lineage>
</organism>
<dbReference type="HAMAP" id="MF_00060">
    <property type="entry name" value="SurE"/>
    <property type="match status" value="1"/>
</dbReference>
<comment type="cofactor">
    <cofactor evidence="7">
        <name>a divalent metal cation</name>
        <dbReference type="ChEBI" id="CHEBI:60240"/>
    </cofactor>
    <text evidence="7">Binds 1 divalent metal cation per subunit.</text>
</comment>
<dbReference type="NCBIfam" id="TIGR00087">
    <property type="entry name" value="surE"/>
    <property type="match status" value="1"/>
</dbReference>
<feature type="binding site" evidence="7">
    <location>
        <position position="39"/>
    </location>
    <ligand>
        <name>a divalent metal cation</name>
        <dbReference type="ChEBI" id="CHEBI:60240"/>
    </ligand>
</feature>
<protein>
    <recommendedName>
        <fullName evidence="7">5'-nucleotidase SurE</fullName>
        <ecNumber evidence="7">3.1.3.5</ecNumber>
    </recommendedName>
    <alternativeName>
        <fullName evidence="7">Nucleoside 5'-monophosphate phosphohydrolase</fullName>
    </alternativeName>
</protein>
<dbReference type="PANTHER" id="PTHR30457:SF12">
    <property type="entry name" value="5'_3'-NUCLEOTIDASE SURE"/>
    <property type="match status" value="1"/>
</dbReference>
<keyword evidence="5 7" id="KW-0547">Nucleotide-binding</keyword>
<comment type="caution">
    <text evidence="9">The sequence shown here is derived from an EMBL/GenBank/DDBJ whole genome shotgun (WGS) entry which is preliminary data.</text>
</comment>
<dbReference type="EMBL" id="JAUSUQ010000017">
    <property type="protein sequence ID" value="MDQ0340686.1"/>
    <property type="molecule type" value="Genomic_DNA"/>
</dbReference>
<evidence type="ECO:0000256" key="6">
    <source>
        <dbReference type="ARBA" id="ARBA00022801"/>
    </source>
</evidence>
<evidence type="ECO:0000256" key="1">
    <source>
        <dbReference type="ARBA" id="ARBA00000815"/>
    </source>
</evidence>
<evidence type="ECO:0000259" key="8">
    <source>
        <dbReference type="Pfam" id="PF01975"/>
    </source>
</evidence>
<dbReference type="Proteomes" id="UP001232445">
    <property type="component" value="Unassembled WGS sequence"/>
</dbReference>
<evidence type="ECO:0000256" key="4">
    <source>
        <dbReference type="ARBA" id="ARBA00022723"/>
    </source>
</evidence>
<dbReference type="InterPro" id="IPR036523">
    <property type="entry name" value="SurE-like_sf"/>
</dbReference>
<evidence type="ECO:0000256" key="5">
    <source>
        <dbReference type="ARBA" id="ARBA00022741"/>
    </source>
</evidence>
<evidence type="ECO:0000256" key="3">
    <source>
        <dbReference type="ARBA" id="ARBA00022490"/>
    </source>
</evidence>
<reference evidence="9 10" key="1">
    <citation type="submission" date="2023-07" db="EMBL/GenBank/DDBJ databases">
        <title>Genomic Encyclopedia of Type Strains, Phase IV (KMG-IV): sequencing the most valuable type-strain genomes for metagenomic binning, comparative biology and taxonomic classification.</title>
        <authorList>
            <person name="Goeker M."/>
        </authorList>
    </citation>
    <scope>NUCLEOTIDE SEQUENCE [LARGE SCALE GENOMIC DNA]</scope>
    <source>
        <strain evidence="9 10">DSM 17740</strain>
    </source>
</reference>
<evidence type="ECO:0000256" key="2">
    <source>
        <dbReference type="ARBA" id="ARBA00011062"/>
    </source>
</evidence>
<sequence>MNILVTNDDGIFAPGVEALTQVLQHFGNVYVVCPDQEKSAVGHANTLRTPLKLTPVDLFPGSKGVWSVNGTPADCVKLGVEVLLKEKPDILFSGINLGPNLGRDIYYSGTMAGAVEASLYHVPAVAVSLQAFKEKKVNYTRVKQLFYHVAEMILQHTIPQGIFLNINLPDLPKDLCKGVEVVPLDMTVSRYRYVGLNDPYGQVYYWLTDHLIQLTEFNRDSDYLKLKEGYITVTPVSVDHQFNNRRKIEQIRKWFKPLSFQTSSSVREESHHA</sequence>
<keyword evidence="4 7" id="KW-0479">Metal-binding</keyword>
<comment type="function">
    <text evidence="7">Nucleotidase that shows phosphatase activity on nucleoside 5'-monophosphates.</text>
</comment>
<feature type="binding site" evidence="7">
    <location>
        <position position="96"/>
    </location>
    <ligand>
        <name>a divalent metal cation</name>
        <dbReference type="ChEBI" id="CHEBI:60240"/>
    </ligand>
</feature>
<dbReference type="PANTHER" id="PTHR30457">
    <property type="entry name" value="5'-NUCLEOTIDASE SURE"/>
    <property type="match status" value="1"/>
</dbReference>
<evidence type="ECO:0000256" key="7">
    <source>
        <dbReference type="HAMAP-Rule" id="MF_00060"/>
    </source>
</evidence>
<gene>
    <name evidence="7" type="primary">surE</name>
    <name evidence="9" type="ORF">J2S00_003512</name>
</gene>
<keyword evidence="3 7" id="KW-0963">Cytoplasm</keyword>
<comment type="similarity">
    <text evidence="2 7">Belongs to the SurE nucleotidase family.</text>
</comment>
<dbReference type="Gene3D" id="3.40.1210.10">
    <property type="entry name" value="Survival protein SurE-like phosphatase/nucleotidase"/>
    <property type="match status" value="1"/>
</dbReference>
<dbReference type="EC" id="3.1.3.5" evidence="7"/>
<feature type="binding site" evidence="7">
    <location>
        <position position="8"/>
    </location>
    <ligand>
        <name>a divalent metal cation</name>
        <dbReference type="ChEBI" id="CHEBI:60240"/>
    </ligand>
</feature>
<comment type="subcellular location">
    <subcellularLocation>
        <location evidence="7">Cytoplasm</location>
    </subcellularLocation>
</comment>
<feature type="binding site" evidence="7">
    <location>
        <position position="9"/>
    </location>
    <ligand>
        <name>a divalent metal cation</name>
        <dbReference type="ChEBI" id="CHEBI:60240"/>
    </ligand>
</feature>
<evidence type="ECO:0000313" key="10">
    <source>
        <dbReference type="Proteomes" id="UP001232445"/>
    </source>
</evidence>
<accession>A0ABU0CW99</accession>
<dbReference type="InterPro" id="IPR030048">
    <property type="entry name" value="SurE"/>
</dbReference>
<dbReference type="SUPFAM" id="SSF64167">
    <property type="entry name" value="SurE-like"/>
    <property type="match status" value="1"/>
</dbReference>
<proteinExistence type="inferred from homology"/>
<dbReference type="Pfam" id="PF01975">
    <property type="entry name" value="SurE"/>
    <property type="match status" value="1"/>
</dbReference>
<name>A0ABU0CW99_9BACI</name>